<feature type="transmembrane region" description="Helical" evidence="1">
    <location>
        <begin position="77"/>
        <end position="97"/>
    </location>
</feature>
<accession>A0A7S0AEW7</accession>
<name>A0A7S0AEW7_9STRA</name>
<sequence>MDMFRNTYMSCVHQEMNTWCGAPQRLLVKNSESIGHGGGTLGIPSTSSELVCFLAGWPRSVARRGVWSVRRAEENPIVMYLSCVLFAFVLVSLPFTCSHRLTPLKMKQFRSMEDVS</sequence>
<gene>
    <name evidence="2" type="ORF">MPOL1434_LOCUS1353</name>
</gene>
<dbReference type="AlphaFoldDB" id="A0A7S0AEW7"/>
<evidence type="ECO:0000313" key="2">
    <source>
        <dbReference type="EMBL" id="CAD8361282.1"/>
    </source>
</evidence>
<dbReference type="EMBL" id="HBEJ01002285">
    <property type="protein sequence ID" value="CAD8361282.1"/>
    <property type="molecule type" value="Transcribed_RNA"/>
</dbReference>
<keyword evidence="1" id="KW-0812">Transmembrane</keyword>
<reference evidence="2" key="1">
    <citation type="submission" date="2021-01" db="EMBL/GenBank/DDBJ databases">
        <authorList>
            <person name="Corre E."/>
            <person name="Pelletier E."/>
            <person name="Niang G."/>
            <person name="Scheremetjew M."/>
            <person name="Finn R."/>
            <person name="Kale V."/>
            <person name="Holt S."/>
            <person name="Cochrane G."/>
            <person name="Meng A."/>
            <person name="Brown T."/>
            <person name="Cohen L."/>
        </authorList>
    </citation>
    <scope>NUCLEOTIDE SEQUENCE</scope>
    <source>
        <strain evidence="2">CCMP3303</strain>
    </source>
</reference>
<proteinExistence type="predicted"/>
<evidence type="ECO:0000256" key="1">
    <source>
        <dbReference type="SAM" id="Phobius"/>
    </source>
</evidence>
<organism evidence="2">
    <name type="scientific">Minutocellus polymorphus</name>
    <dbReference type="NCBI Taxonomy" id="265543"/>
    <lineage>
        <taxon>Eukaryota</taxon>
        <taxon>Sar</taxon>
        <taxon>Stramenopiles</taxon>
        <taxon>Ochrophyta</taxon>
        <taxon>Bacillariophyta</taxon>
        <taxon>Mediophyceae</taxon>
        <taxon>Cymatosirophycidae</taxon>
        <taxon>Cymatosirales</taxon>
        <taxon>Cymatosiraceae</taxon>
        <taxon>Minutocellus</taxon>
    </lineage>
</organism>
<keyword evidence="1" id="KW-1133">Transmembrane helix</keyword>
<keyword evidence="1" id="KW-0472">Membrane</keyword>
<protein>
    <submittedName>
        <fullName evidence="2">Uncharacterized protein</fullName>
    </submittedName>
</protein>